<comment type="catalytic activity">
    <reaction evidence="4 6">
        <text>L-kynurenine + H2O = anthranilate + L-alanine + H(+)</text>
        <dbReference type="Rhea" id="RHEA:16813"/>
        <dbReference type="ChEBI" id="CHEBI:15377"/>
        <dbReference type="ChEBI" id="CHEBI:15378"/>
        <dbReference type="ChEBI" id="CHEBI:16567"/>
        <dbReference type="ChEBI" id="CHEBI:57959"/>
        <dbReference type="ChEBI" id="CHEBI:57972"/>
        <dbReference type="EC" id="3.7.1.3"/>
    </reaction>
</comment>
<comment type="caution">
    <text evidence="7">The sequence shown here is derived from an EMBL/GenBank/DDBJ whole genome shotgun (WGS) entry which is preliminary data.</text>
</comment>
<dbReference type="PANTHER" id="PTHR14084">
    <property type="entry name" value="KYNURENINASE"/>
    <property type="match status" value="1"/>
</dbReference>
<dbReference type="GO" id="GO:0030170">
    <property type="term" value="F:pyridoxal phosphate binding"/>
    <property type="evidence" value="ECO:0007669"/>
    <property type="project" value="UniProtKB-UniRule"/>
</dbReference>
<dbReference type="PANTHER" id="PTHR14084:SF0">
    <property type="entry name" value="KYNURENINASE"/>
    <property type="match status" value="1"/>
</dbReference>
<comment type="caution">
    <text evidence="4">Lacks conserved residue(s) required for the propagation of feature annotation.</text>
</comment>
<sequence length="453" mass="48720">MGGEVGRVELAAADGGRLLQRGEVVEVWHATYRCLMPDDLLAHAEKLDRSDPIAGFRDRFVFPDDGVVYFDGNSLGRLPVATRDRLRAVVDREWGADLVRGWSRWIELARQVGDVLATGVLDVDPGEVVLADSTSVNLYKLAAAALDARADRRAIVVEADNFPTDLYVLQGLAAARGLELRVVPVDLDRGFTVADLDGVLDDDVALLCASHVGYRSGARADMRAITARAHDAGALTLWDLSHAAGSVPTPLRASGADLAVGCTYKYLNAGPGAPAFLYVRSDLQASLRQPIWGWFGQADQFAMGPTYAPVDSIERFAVGTPSVLGAYAALEGARITAEAGMAAIAAKGAALTDYAITLTDAWLAGYGFSVATPRDADLRGAHVTLHHPQAWQITQAALAAGVVPDFRTPDRLRVGLAPLYTRFADVYEGFVRLRDIMRTGHHQNHPAERTRVT</sequence>
<evidence type="ECO:0000313" key="8">
    <source>
        <dbReference type="Proteomes" id="UP000635606"/>
    </source>
</evidence>
<gene>
    <name evidence="4" type="primary">kynU</name>
    <name evidence="7" type="ORF">Voc01_068650</name>
</gene>
<dbReference type="GO" id="GO:0019441">
    <property type="term" value="P:L-tryptophan catabolic process to kynurenine"/>
    <property type="evidence" value="ECO:0007669"/>
    <property type="project" value="TreeGrafter"/>
</dbReference>
<feature type="modified residue" description="N6-(pyridoxal phosphate)lysine" evidence="4">
    <location>
        <position position="265"/>
    </location>
</feature>
<feature type="binding site" evidence="4">
    <location>
        <position position="135"/>
    </location>
    <ligand>
        <name>pyridoxal 5'-phosphate</name>
        <dbReference type="ChEBI" id="CHEBI:597326"/>
    </ligand>
</feature>
<comment type="subunit">
    <text evidence="4 6">Homodimer.</text>
</comment>
<feature type="binding site" evidence="4">
    <location>
        <position position="294"/>
    </location>
    <ligand>
        <name>pyridoxal 5'-phosphate</name>
        <dbReference type="ChEBI" id="CHEBI:597326"/>
    </ligand>
</feature>
<protein>
    <recommendedName>
        <fullName evidence="4 5">Kynureninase</fullName>
        <ecNumber evidence="4 5">3.7.1.3</ecNumber>
    </recommendedName>
    <alternativeName>
        <fullName evidence="4">L-kynurenine hydrolase</fullName>
    </alternativeName>
</protein>
<dbReference type="GO" id="GO:0043420">
    <property type="term" value="P:anthranilate metabolic process"/>
    <property type="evidence" value="ECO:0007669"/>
    <property type="project" value="TreeGrafter"/>
</dbReference>
<comment type="catalytic activity">
    <reaction evidence="6">
        <text>3-hydroxy-L-kynurenine + H2O = 3-hydroxyanthranilate + L-alanine + H(+)</text>
        <dbReference type="Rhea" id="RHEA:25143"/>
        <dbReference type="ChEBI" id="CHEBI:15377"/>
        <dbReference type="ChEBI" id="CHEBI:15378"/>
        <dbReference type="ChEBI" id="CHEBI:36559"/>
        <dbReference type="ChEBI" id="CHEBI:57972"/>
        <dbReference type="ChEBI" id="CHEBI:58125"/>
        <dbReference type="EC" id="3.7.1.3"/>
    </reaction>
</comment>
<dbReference type="UniPathway" id="UPA00253">
    <property type="reaction ID" value="UER00329"/>
</dbReference>
<dbReference type="GO" id="GO:0009435">
    <property type="term" value="P:NAD+ biosynthetic process"/>
    <property type="evidence" value="ECO:0007669"/>
    <property type="project" value="UniProtKB-UniRule"/>
</dbReference>
<evidence type="ECO:0000256" key="5">
    <source>
        <dbReference type="NCBIfam" id="TIGR01814"/>
    </source>
</evidence>
<accession>A0A8J4A0V0</accession>
<organism evidence="7 8">
    <name type="scientific">Virgisporangium ochraceum</name>
    <dbReference type="NCBI Taxonomy" id="65505"/>
    <lineage>
        <taxon>Bacteria</taxon>
        <taxon>Bacillati</taxon>
        <taxon>Actinomycetota</taxon>
        <taxon>Actinomycetes</taxon>
        <taxon>Micromonosporales</taxon>
        <taxon>Micromonosporaceae</taxon>
        <taxon>Virgisporangium</taxon>
    </lineage>
</organism>
<dbReference type="AlphaFoldDB" id="A0A8J4A0V0"/>
<feature type="binding site" evidence="4">
    <location>
        <begin position="162"/>
        <end position="165"/>
    </location>
    <ligand>
        <name>pyridoxal 5'-phosphate</name>
        <dbReference type="ChEBI" id="CHEBI:597326"/>
    </ligand>
</feature>
<dbReference type="GO" id="GO:0019805">
    <property type="term" value="P:quinolinate biosynthetic process"/>
    <property type="evidence" value="ECO:0007669"/>
    <property type="project" value="UniProtKB-UniRule"/>
</dbReference>
<dbReference type="GO" id="GO:0097053">
    <property type="term" value="P:L-kynurenine catabolic process"/>
    <property type="evidence" value="ECO:0007669"/>
    <property type="project" value="UniProtKB-UniRule"/>
</dbReference>
<comment type="pathway">
    <text evidence="4 6">Cofactor biosynthesis; NAD(+) biosynthesis; quinolinate from L-kynurenine: step 2/3.</text>
</comment>
<dbReference type="Proteomes" id="UP000635606">
    <property type="component" value="Unassembled WGS sequence"/>
</dbReference>
<reference evidence="7" key="1">
    <citation type="submission" date="2021-01" db="EMBL/GenBank/DDBJ databases">
        <title>Whole genome shotgun sequence of Virgisporangium ochraceum NBRC 16418.</title>
        <authorList>
            <person name="Komaki H."/>
            <person name="Tamura T."/>
        </authorList>
    </citation>
    <scope>NUCLEOTIDE SEQUENCE</scope>
    <source>
        <strain evidence="7">NBRC 16418</strain>
    </source>
</reference>
<keyword evidence="1 4" id="KW-0662">Pyridine nucleotide biosynthesis</keyword>
<evidence type="ECO:0000256" key="4">
    <source>
        <dbReference type="HAMAP-Rule" id="MF_01970"/>
    </source>
</evidence>
<keyword evidence="2 4" id="KW-0378">Hydrolase</keyword>
<dbReference type="InterPro" id="IPR015421">
    <property type="entry name" value="PyrdxlP-dep_Trfase_major"/>
</dbReference>
<evidence type="ECO:0000313" key="7">
    <source>
        <dbReference type="EMBL" id="GIJ71948.1"/>
    </source>
</evidence>
<dbReference type="GO" id="GO:0005737">
    <property type="term" value="C:cytoplasm"/>
    <property type="evidence" value="ECO:0007669"/>
    <property type="project" value="UniProtKB-UniRule"/>
</dbReference>
<dbReference type="Gene3D" id="3.90.1150.10">
    <property type="entry name" value="Aspartate Aminotransferase, domain 1"/>
    <property type="match status" value="1"/>
</dbReference>
<dbReference type="InterPro" id="IPR010111">
    <property type="entry name" value="Kynureninase"/>
</dbReference>
<dbReference type="PIRSF" id="PIRSF038800">
    <property type="entry name" value="KYNU"/>
    <property type="match status" value="1"/>
</dbReference>
<feature type="binding site" evidence="4">
    <location>
        <position position="239"/>
    </location>
    <ligand>
        <name>pyridoxal 5'-phosphate</name>
        <dbReference type="ChEBI" id="CHEBI:597326"/>
    </ligand>
</feature>
<name>A0A8J4A0V0_9ACTN</name>
<dbReference type="InterPro" id="IPR015422">
    <property type="entry name" value="PyrdxlP-dep_Trfase_small"/>
</dbReference>
<feature type="binding site" evidence="4">
    <location>
        <position position="134"/>
    </location>
    <ligand>
        <name>pyridoxal 5'-phosphate</name>
        <dbReference type="ChEBI" id="CHEBI:597326"/>
    </ligand>
</feature>
<feature type="binding site" evidence="4">
    <location>
        <position position="242"/>
    </location>
    <ligand>
        <name>pyridoxal 5'-phosphate</name>
        <dbReference type="ChEBI" id="CHEBI:597326"/>
    </ligand>
</feature>
<dbReference type="Pfam" id="PF22580">
    <property type="entry name" value="KYNU_C"/>
    <property type="match status" value="1"/>
</dbReference>
<comment type="cofactor">
    <cofactor evidence="4 6">
        <name>pyridoxal 5'-phosphate</name>
        <dbReference type="ChEBI" id="CHEBI:597326"/>
    </cofactor>
</comment>
<feature type="binding site" evidence="4">
    <location>
        <position position="320"/>
    </location>
    <ligand>
        <name>pyridoxal 5'-phosphate</name>
        <dbReference type="ChEBI" id="CHEBI:597326"/>
    </ligand>
</feature>
<dbReference type="EMBL" id="BOPH01000094">
    <property type="protein sequence ID" value="GIJ71948.1"/>
    <property type="molecule type" value="Genomic_DNA"/>
</dbReference>
<dbReference type="NCBIfam" id="TIGR01814">
    <property type="entry name" value="kynureninase"/>
    <property type="match status" value="1"/>
</dbReference>
<evidence type="ECO:0000256" key="6">
    <source>
        <dbReference type="PIRNR" id="PIRNR038800"/>
    </source>
</evidence>
<keyword evidence="3 4" id="KW-0663">Pyridoxal phosphate</keyword>
<comment type="function">
    <text evidence="4 6">Catalyzes the cleavage of L-kynurenine (L-Kyn) and L-3-hydroxykynurenine (L-3OHKyn) into anthranilic acid (AA) and 3-hydroxyanthranilic acid (3-OHAA), respectively.</text>
</comment>
<comment type="similarity">
    <text evidence="4 6">Belongs to the kynureninase family.</text>
</comment>
<evidence type="ECO:0000256" key="1">
    <source>
        <dbReference type="ARBA" id="ARBA00022642"/>
    </source>
</evidence>
<evidence type="ECO:0000256" key="3">
    <source>
        <dbReference type="ARBA" id="ARBA00022898"/>
    </source>
</evidence>
<dbReference type="UniPathway" id="UPA00334">
    <property type="reaction ID" value="UER00455"/>
</dbReference>
<comment type="pathway">
    <text evidence="4 6">Amino-acid degradation; L-kynurenine degradation; L-alanine and anthranilate from L-kynurenine: step 1/1.</text>
</comment>
<feature type="binding site" evidence="4">
    <location>
        <position position="264"/>
    </location>
    <ligand>
        <name>pyridoxal 5'-phosphate</name>
        <dbReference type="ChEBI" id="CHEBI:597326"/>
    </ligand>
</feature>
<dbReference type="GO" id="GO:0030429">
    <property type="term" value="F:kynureninase activity"/>
    <property type="evidence" value="ECO:0007669"/>
    <property type="project" value="UniProtKB-UniRule"/>
</dbReference>
<dbReference type="InterPro" id="IPR015424">
    <property type="entry name" value="PyrdxlP-dep_Trfase"/>
</dbReference>
<evidence type="ECO:0000256" key="2">
    <source>
        <dbReference type="ARBA" id="ARBA00022801"/>
    </source>
</evidence>
<keyword evidence="8" id="KW-1185">Reference proteome</keyword>
<dbReference type="Gene3D" id="3.40.640.10">
    <property type="entry name" value="Type I PLP-dependent aspartate aminotransferase-like (Major domain)"/>
    <property type="match status" value="1"/>
</dbReference>
<proteinExistence type="inferred from homology"/>
<dbReference type="HAMAP" id="MF_01970">
    <property type="entry name" value="Kynureninase"/>
    <property type="match status" value="1"/>
</dbReference>
<dbReference type="SUPFAM" id="SSF53383">
    <property type="entry name" value="PLP-dependent transferases"/>
    <property type="match status" value="1"/>
</dbReference>
<dbReference type="EC" id="3.7.1.3" evidence="4 5"/>